<proteinExistence type="predicted"/>
<name>A0A1M6IAP9_9CLOT</name>
<dbReference type="EMBL" id="FQZO01000004">
    <property type="protein sequence ID" value="SHJ31521.1"/>
    <property type="molecule type" value="Genomic_DNA"/>
</dbReference>
<evidence type="ECO:0000313" key="2">
    <source>
        <dbReference type="Proteomes" id="UP000184080"/>
    </source>
</evidence>
<dbReference type="OrthoDB" id="9887055at2"/>
<protein>
    <submittedName>
        <fullName evidence="1">Uncharacterized protein</fullName>
    </submittedName>
</protein>
<dbReference type="RefSeq" id="WP_073007598.1">
    <property type="nucleotide sequence ID" value="NZ_FQZO01000004.1"/>
</dbReference>
<sequence length="242" mass="29007">MNKQELIRIYNLYILQENNKKEFNTNYLEQELPKEDLTEILVNNFDELQYLILSNPNYPIFQLCAEKYPMIYSGYFSLNFNKSNLQYILSNFLGTLFCRYKTTNFNEIIDYYIYDSDKNPLNTDMMKLNTLISMRHFDLNFLNQIIAMSINIFKTYEAEIALFEDLQLKNSLDLFMEVTTKQCKIDILNTLRNSFKLINSENDKKLMTKLLEDFKIYSDTNDPKFKDDIDSLIIEFNYLFKN</sequence>
<organism evidence="1 2">
    <name type="scientific">Clostridium amylolyticum</name>
    <dbReference type="NCBI Taxonomy" id="1121298"/>
    <lineage>
        <taxon>Bacteria</taxon>
        <taxon>Bacillati</taxon>
        <taxon>Bacillota</taxon>
        <taxon>Clostridia</taxon>
        <taxon>Eubacteriales</taxon>
        <taxon>Clostridiaceae</taxon>
        <taxon>Clostridium</taxon>
    </lineage>
</organism>
<dbReference type="Proteomes" id="UP000184080">
    <property type="component" value="Unassembled WGS sequence"/>
</dbReference>
<gene>
    <name evidence="1" type="ORF">SAMN05444401_2720</name>
</gene>
<reference evidence="1 2" key="1">
    <citation type="submission" date="2016-11" db="EMBL/GenBank/DDBJ databases">
        <authorList>
            <person name="Jaros S."/>
            <person name="Januszkiewicz K."/>
            <person name="Wedrychowicz H."/>
        </authorList>
    </citation>
    <scope>NUCLEOTIDE SEQUENCE [LARGE SCALE GENOMIC DNA]</scope>
    <source>
        <strain evidence="1 2">DSM 21864</strain>
    </source>
</reference>
<accession>A0A1M6IAP9</accession>
<dbReference type="AlphaFoldDB" id="A0A1M6IAP9"/>
<evidence type="ECO:0000313" key="1">
    <source>
        <dbReference type="EMBL" id="SHJ31521.1"/>
    </source>
</evidence>
<keyword evidence="2" id="KW-1185">Reference proteome</keyword>